<name>A0A547PDJ8_9SPHN</name>
<dbReference type="GO" id="GO:0006508">
    <property type="term" value="P:proteolysis"/>
    <property type="evidence" value="ECO:0007669"/>
    <property type="project" value="UniProtKB-KW"/>
</dbReference>
<dbReference type="InterPro" id="IPR009003">
    <property type="entry name" value="Peptidase_S1_PA"/>
</dbReference>
<comment type="caution">
    <text evidence="3">The sequence shown here is derived from an EMBL/GenBank/DDBJ whole genome shotgun (WGS) entry which is preliminary data.</text>
</comment>
<dbReference type="Proteomes" id="UP000316343">
    <property type="component" value="Unassembled WGS sequence"/>
</dbReference>
<dbReference type="InterPro" id="IPR001940">
    <property type="entry name" value="Peptidase_S1C"/>
</dbReference>
<evidence type="ECO:0000313" key="3">
    <source>
        <dbReference type="EMBL" id="TRD12216.1"/>
    </source>
</evidence>
<proteinExistence type="predicted"/>
<accession>A0A547PDJ8</accession>
<dbReference type="InterPro" id="IPR043504">
    <property type="entry name" value="Peptidase_S1_PA_chymotrypsin"/>
</dbReference>
<feature type="chain" id="PRO_5021869487" evidence="2">
    <location>
        <begin position="37"/>
        <end position="548"/>
    </location>
</feature>
<reference evidence="3 4" key="1">
    <citation type="submission" date="2019-06" db="EMBL/GenBank/DDBJ databases">
        <title>Erythrobacter insulae sp. nov., isolated from a tidal flat.</title>
        <authorList>
            <person name="Yoon J.-H."/>
        </authorList>
    </citation>
    <scope>NUCLEOTIDE SEQUENCE [LARGE SCALE GENOMIC DNA]</scope>
    <source>
        <strain evidence="3 4">JBTF-M21</strain>
    </source>
</reference>
<feature type="transmembrane region" description="Helical" evidence="1">
    <location>
        <begin position="312"/>
        <end position="330"/>
    </location>
</feature>
<feature type="signal peptide" evidence="2">
    <location>
        <begin position="1"/>
        <end position="36"/>
    </location>
</feature>
<sequence>MTHTSHVSPRLSHLIATAVGAIVALLLGIVAAPAFADAGDVDAASRGVVRVVLVNQAGEELVPVTHGSGFAVTSNQIVTNAHVIREALQDDTLRIGIVPSEGTGSAFVRPIAVSPRNDLALLEIVGSDLRLPPLTMAGGATAGLGEVSAVGYPMNVDLAQGLEMSDIFTAQPPVKSRGFLSGERPSRQFDTILHTAPIARGNSGGPLLDGCGRVLGVNSFGADSNGSDAEFYFAVSLRELLPFLRDNGIEPRTNALPCRSIEELNAAERARFDAQRAEAQALIDTREEARREARSEARLKAQIEVMEERDDAMAIALILLLIGIGAGYAATQLRAQGRSDQAANSAAQSRAMIAAGAAGAAFIATILIWVSRPGYAEIEDRVAAALDQAEGGTADSDGQPISFAGDGSMICTLAPERSRITGARTDDVEFSWAADGCVNGRTQYGMTGGEWARVFVPNNEAAVSVNTYDPQTRIFRTDRFLLSRADMDAARDARRAYTPPACGVTDGARVLGEQQSGVIAQLPDRPNERLVYTCEASINAGTQKGEEP</sequence>
<keyword evidence="3" id="KW-0645">Protease</keyword>
<feature type="transmembrane region" description="Helical" evidence="1">
    <location>
        <begin position="351"/>
        <end position="370"/>
    </location>
</feature>
<dbReference type="PANTHER" id="PTHR43019">
    <property type="entry name" value="SERINE ENDOPROTEASE DEGS"/>
    <property type="match status" value="1"/>
</dbReference>
<protein>
    <submittedName>
        <fullName evidence="3">Trypsin-like serine protease</fullName>
    </submittedName>
</protein>
<dbReference type="PANTHER" id="PTHR43019:SF23">
    <property type="entry name" value="PROTEASE DO-LIKE 5, CHLOROPLASTIC"/>
    <property type="match status" value="1"/>
</dbReference>
<keyword evidence="1" id="KW-1133">Transmembrane helix</keyword>
<gene>
    <name evidence="3" type="ORF">FGU71_10320</name>
</gene>
<evidence type="ECO:0000313" key="4">
    <source>
        <dbReference type="Proteomes" id="UP000316343"/>
    </source>
</evidence>
<keyword evidence="3" id="KW-0378">Hydrolase</keyword>
<keyword evidence="1" id="KW-0812">Transmembrane</keyword>
<dbReference type="EMBL" id="VHJK01000001">
    <property type="protein sequence ID" value="TRD12216.1"/>
    <property type="molecule type" value="Genomic_DNA"/>
</dbReference>
<dbReference type="PRINTS" id="PR00834">
    <property type="entry name" value="PROTEASES2C"/>
</dbReference>
<evidence type="ECO:0000256" key="2">
    <source>
        <dbReference type="SAM" id="SignalP"/>
    </source>
</evidence>
<dbReference type="Gene3D" id="2.40.10.10">
    <property type="entry name" value="Trypsin-like serine proteases"/>
    <property type="match status" value="2"/>
</dbReference>
<dbReference type="SUPFAM" id="SSF50494">
    <property type="entry name" value="Trypsin-like serine proteases"/>
    <property type="match status" value="1"/>
</dbReference>
<organism evidence="3 4">
    <name type="scientific">Erythrobacter insulae</name>
    <dbReference type="NCBI Taxonomy" id="2584124"/>
    <lineage>
        <taxon>Bacteria</taxon>
        <taxon>Pseudomonadati</taxon>
        <taxon>Pseudomonadota</taxon>
        <taxon>Alphaproteobacteria</taxon>
        <taxon>Sphingomonadales</taxon>
        <taxon>Erythrobacteraceae</taxon>
        <taxon>Erythrobacter/Porphyrobacter group</taxon>
        <taxon>Erythrobacter</taxon>
    </lineage>
</organism>
<keyword evidence="2" id="KW-0732">Signal</keyword>
<keyword evidence="1" id="KW-0472">Membrane</keyword>
<keyword evidence="4" id="KW-1185">Reference proteome</keyword>
<dbReference type="Pfam" id="PF13365">
    <property type="entry name" value="Trypsin_2"/>
    <property type="match status" value="1"/>
</dbReference>
<dbReference type="OrthoDB" id="9766361at2"/>
<evidence type="ECO:0000256" key="1">
    <source>
        <dbReference type="SAM" id="Phobius"/>
    </source>
</evidence>
<dbReference type="AlphaFoldDB" id="A0A547PDJ8"/>
<dbReference type="GO" id="GO:0004252">
    <property type="term" value="F:serine-type endopeptidase activity"/>
    <property type="evidence" value="ECO:0007669"/>
    <property type="project" value="InterPro"/>
</dbReference>
<dbReference type="RefSeq" id="WP_142788489.1">
    <property type="nucleotide sequence ID" value="NZ_VHJK01000001.1"/>
</dbReference>